<feature type="transmembrane region" description="Helical" evidence="1">
    <location>
        <begin position="170"/>
        <end position="195"/>
    </location>
</feature>
<dbReference type="GeneID" id="29420101"/>
<feature type="transmembrane region" description="Helical" evidence="1">
    <location>
        <begin position="97"/>
        <end position="123"/>
    </location>
</feature>
<feature type="transmembrane region" description="Helical" evidence="1">
    <location>
        <begin position="138"/>
        <end position="163"/>
    </location>
</feature>
<accession>W6NB33</accession>
<gene>
    <name evidence="2" type="ORF">CTDIVETGP_2809</name>
</gene>
<keyword evidence="1" id="KW-1133">Transmembrane helix</keyword>
<evidence type="ECO:0000256" key="1">
    <source>
        <dbReference type="SAM" id="Phobius"/>
    </source>
</evidence>
<comment type="caution">
    <text evidence="2">The sequence shown here is derived from an EMBL/GenBank/DDBJ whole genome shotgun (WGS) entry which is preliminary data.</text>
</comment>
<name>W6NB33_CLOTY</name>
<dbReference type="RefSeq" id="WP_020381119.1">
    <property type="nucleotide sequence ID" value="NZ_CBXI010000044.1"/>
</dbReference>
<dbReference type="AlphaFoldDB" id="W6NB33"/>
<feature type="transmembrane region" description="Helical" evidence="1">
    <location>
        <begin position="215"/>
        <end position="237"/>
    </location>
</feature>
<sequence>MFIKVFVTEWKKLNRSMIWLAVIIVPVLAAFMGSFNYVQNASILKDKWYDLWTQLCLFYAYFFLPCLIGIYCSYICRLEHLNHNWNLVMTQPVSISYIFLGKLSAASGLTFITQVFMGILYLISGKFTGINTGIPHDIFLWLILGWIASIVISALQLCISIIVKNFAAPVGVAFAGGIFGLLMLAKGYGVFFPFSLLSFAMNSSHPQNALTSGNIVETLISCAVFLTIFCWFGILNLKRSEL</sequence>
<dbReference type="Proteomes" id="UP000019482">
    <property type="component" value="Unassembled WGS sequence"/>
</dbReference>
<feature type="transmembrane region" description="Helical" evidence="1">
    <location>
        <begin position="58"/>
        <end position="76"/>
    </location>
</feature>
<dbReference type="EMBL" id="CBXI010000044">
    <property type="protein sequence ID" value="CDL92739.1"/>
    <property type="molecule type" value="Genomic_DNA"/>
</dbReference>
<dbReference type="CDD" id="cd21809">
    <property type="entry name" value="ABC-2_lan_permease-like"/>
    <property type="match status" value="1"/>
</dbReference>
<dbReference type="OrthoDB" id="9781996at2"/>
<keyword evidence="1" id="KW-0812">Transmembrane</keyword>
<keyword evidence="1" id="KW-0472">Membrane</keyword>
<organism evidence="2 3">
    <name type="scientific">Clostridium tyrobutyricum DIVETGP</name>
    <dbReference type="NCBI Taxonomy" id="1408889"/>
    <lineage>
        <taxon>Bacteria</taxon>
        <taxon>Bacillati</taxon>
        <taxon>Bacillota</taxon>
        <taxon>Clostridia</taxon>
        <taxon>Eubacteriales</taxon>
        <taxon>Clostridiaceae</taxon>
        <taxon>Clostridium</taxon>
    </lineage>
</organism>
<evidence type="ECO:0000313" key="2">
    <source>
        <dbReference type="EMBL" id="CDL92739.1"/>
    </source>
</evidence>
<reference evidence="2 3" key="1">
    <citation type="journal article" date="2015" name="Genome Announc.">
        <title>Draft Genome Sequence of Clostridium tyrobutyricum Strain DIVETGP, Isolated from Cow's Milk for Grana Padano Production.</title>
        <authorList>
            <person name="Soggiu A."/>
            <person name="Piras C."/>
            <person name="Gaiarsa S."/>
            <person name="Sassera D."/>
            <person name="Roncada P."/>
            <person name="Bendixen E."/>
            <person name="Brasca M."/>
            <person name="Bonizzi L."/>
        </authorList>
    </citation>
    <scope>NUCLEOTIDE SEQUENCE [LARGE SCALE GENOMIC DNA]</scope>
    <source>
        <strain evidence="2 3">DIVETGP</strain>
    </source>
</reference>
<evidence type="ECO:0000313" key="3">
    <source>
        <dbReference type="Proteomes" id="UP000019482"/>
    </source>
</evidence>
<proteinExistence type="predicted"/>
<protein>
    <submittedName>
        <fullName evidence="2">Putative transporter, trans-membrane domain bacteriocin immunity protein</fullName>
    </submittedName>
</protein>
<dbReference type="Pfam" id="PF12730">
    <property type="entry name" value="ABC2_membrane_4"/>
    <property type="match status" value="1"/>
</dbReference>
<keyword evidence="3" id="KW-1185">Reference proteome</keyword>
<feature type="transmembrane region" description="Helical" evidence="1">
    <location>
        <begin position="18"/>
        <end position="38"/>
    </location>
</feature>